<accession>A0ABN3WUT0</accession>
<comment type="caution">
    <text evidence="2">The sequence shown here is derived from an EMBL/GenBank/DDBJ whole genome shotgun (WGS) entry which is preliminary data.</text>
</comment>
<protein>
    <submittedName>
        <fullName evidence="2">Uncharacterized protein</fullName>
    </submittedName>
</protein>
<reference evidence="2 3" key="1">
    <citation type="journal article" date="2019" name="Int. J. Syst. Evol. Microbiol.">
        <title>The Global Catalogue of Microorganisms (GCM) 10K type strain sequencing project: providing services to taxonomists for standard genome sequencing and annotation.</title>
        <authorList>
            <consortium name="The Broad Institute Genomics Platform"/>
            <consortium name="The Broad Institute Genome Sequencing Center for Infectious Disease"/>
            <person name="Wu L."/>
            <person name="Ma J."/>
        </authorList>
    </citation>
    <scope>NUCLEOTIDE SEQUENCE [LARGE SCALE GENOMIC DNA]</scope>
    <source>
        <strain evidence="2 3">JCM 9088</strain>
    </source>
</reference>
<sequence length="169" mass="17732">MYDSRQTECCGEPIPVGDEVRWRLMLRGPHEGAAPETWQDNRSALEPAGHGLVGGPGLTALCAGKPSAHPVGLLAVETHGPGPDDVPETAGTVRSLQVVVEGYAVTRAGGRTYEPVPGERRPRAADTRPKWFGDTAEPDRADRGHRRTETGVLAGLGAPGGTATARLGQ</sequence>
<gene>
    <name evidence="2" type="ORF">GCM10010446_11440</name>
</gene>
<evidence type="ECO:0000256" key="1">
    <source>
        <dbReference type="SAM" id="MobiDB-lite"/>
    </source>
</evidence>
<dbReference type="Proteomes" id="UP001500403">
    <property type="component" value="Unassembled WGS sequence"/>
</dbReference>
<feature type="region of interest" description="Disordered" evidence="1">
    <location>
        <begin position="110"/>
        <end position="169"/>
    </location>
</feature>
<keyword evidence="3" id="KW-1185">Reference proteome</keyword>
<dbReference type="EMBL" id="BAAAUD010000013">
    <property type="protein sequence ID" value="GAA2928643.1"/>
    <property type="molecule type" value="Genomic_DNA"/>
</dbReference>
<feature type="compositionally biased region" description="Basic and acidic residues" evidence="1">
    <location>
        <begin position="117"/>
        <end position="142"/>
    </location>
</feature>
<dbReference type="Pfam" id="PF20218">
    <property type="entry name" value="DUF6578"/>
    <property type="match status" value="1"/>
</dbReference>
<organism evidence="2 3">
    <name type="scientific">Streptomyces enissocaesilis</name>
    <dbReference type="NCBI Taxonomy" id="332589"/>
    <lineage>
        <taxon>Bacteria</taxon>
        <taxon>Bacillati</taxon>
        <taxon>Actinomycetota</taxon>
        <taxon>Actinomycetes</taxon>
        <taxon>Kitasatosporales</taxon>
        <taxon>Streptomycetaceae</taxon>
        <taxon>Streptomyces</taxon>
        <taxon>Streptomyces rochei group</taxon>
    </lineage>
</organism>
<dbReference type="InterPro" id="IPR046485">
    <property type="entry name" value="DUF6578"/>
</dbReference>
<feature type="compositionally biased region" description="Low complexity" evidence="1">
    <location>
        <begin position="150"/>
        <end position="169"/>
    </location>
</feature>
<name>A0ABN3WUT0_9ACTN</name>
<evidence type="ECO:0000313" key="3">
    <source>
        <dbReference type="Proteomes" id="UP001500403"/>
    </source>
</evidence>
<proteinExistence type="predicted"/>
<evidence type="ECO:0000313" key="2">
    <source>
        <dbReference type="EMBL" id="GAA2928643.1"/>
    </source>
</evidence>